<gene>
    <name evidence="1" type="ORF">BDV40DRAFT_270670</name>
</gene>
<dbReference type="EMBL" id="ML738658">
    <property type="protein sequence ID" value="KAE8160384.1"/>
    <property type="molecule type" value="Genomic_DNA"/>
</dbReference>
<protein>
    <submittedName>
        <fullName evidence="1">Uncharacterized protein</fullName>
    </submittedName>
</protein>
<proteinExistence type="predicted"/>
<evidence type="ECO:0000313" key="2">
    <source>
        <dbReference type="Proteomes" id="UP000326950"/>
    </source>
</evidence>
<accession>A0A5N6UP26</accession>
<keyword evidence="2" id="KW-1185">Reference proteome</keyword>
<dbReference type="Proteomes" id="UP000326950">
    <property type="component" value="Unassembled WGS sequence"/>
</dbReference>
<name>A0A5N6UP26_ASPTM</name>
<evidence type="ECO:0000313" key="1">
    <source>
        <dbReference type="EMBL" id="KAE8160384.1"/>
    </source>
</evidence>
<dbReference type="AlphaFoldDB" id="A0A5N6UP26"/>
<sequence>MKSLQGPPINQLNNLMSIIPRILLPDPFNMPRRRPGQHINPLMPNNTNAACDLFHPDFTEETMRARRKGPL</sequence>
<organism evidence="1 2">
    <name type="scientific">Aspergillus tamarii</name>
    <dbReference type="NCBI Taxonomy" id="41984"/>
    <lineage>
        <taxon>Eukaryota</taxon>
        <taxon>Fungi</taxon>
        <taxon>Dikarya</taxon>
        <taxon>Ascomycota</taxon>
        <taxon>Pezizomycotina</taxon>
        <taxon>Eurotiomycetes</taxon>
        <taxon>Eurotiomycetidae</taxon>
        <taxon>Eurotiales</taxon>
        <taxon>Aspergillaceae</taxon>
        <taxon>Aspergillus</taxon>
        <taxon>Aspergillus subgen. Circumdati</taxon>
    </lineage>
</organism>
<reference evidence="1 2" key="1">
    <citation type="submission" date="2019-04" db="EMBL/GenBank/DDBJ databases">
        <title>Friends and foes A comparative genomics study of 23 Aspergillus species from section Flavi.</title>
        <authorList>
            <consortium name="DOE Joint Genome Institute"/>
            <person name="Kjaerbolling I."/>
            <person name="Vesth T."/>
            <person name="Frisvad J.C."/>
            <person name="Nybo J.L."/>
            <person name="Theobald S."/>
            <person name="Kildgaard S."/>
            <person name="Isbrandt T."/>
            <person name="Kuo A."/>
            <person name="Sato A."/>
            <person name="Lyhne E.K."/>
            <person name="Kogle M.E."/>
            <person name="Wiebenga A."/>
            <person name="Kun R.S."/>
            <person name="Lubbers R.J."/>
            <person name="Makela M.R."/>
            <person name="Barry K."/>
            <person name="Chovatia M."/>
            <person name="Clum A."/>
            <person name="Daum C."/>
            <person name="Haridas S."/>
            <person name="He G."/>
            <person name="LaButti K."/>
            <person name="Lipzen A."/>
            <person name="Mondo S."/>
            <person name="Riley R."/>
            <person name="Salamov A."/>
            <person name="Simmons B.A."/>
            <person name="Magnuson J.K."/>
            <person name="Henrissat B."/>
            <person name="Mortensen U.H."/>
            <person name="Larsen T.O."/>
            <person name="Devries R.P."/>
            <person name="Grigoriev I.V."/>
            <person name="Machida M."/>
            <person name="Baker S.E."/>
            <person name="Andersen M.R."/>
        </authorList>
    </citation>
    <scope>NUCLEOTIDE SEQUENCE [LARGE SCALE GENOMIC DNA]</scope>
    <source>
        <strain evidence="1 2">CBS 117626</strain>
    </source>
</reference>